<dbReference type="CDD" id="cd04194">
    <property type="entry name" value="GT8_A4GalT_like"/>
    <property type="match status" value="1"/>
</dbReference>
<evidence type="ECO:0000256" key="6">
    <source>
        <dbReference type="ARBA" id="ARBA00022723"/>
    </source>
</evidence>
<dbReference type="Proteomes" id="UP000030901">
    <property type="component" value="Chromosome"/>
</dbReference>
<accession>A0A0A7RZQ4</accession>
<protein>
    <submittedName>
        <fullName evidence="10">Lipopolysaccharide biosynthesis protein, LPS:glycosyltransferase</fullName>
        <ecNumber evidence="10">2.4.1.-</ecNumber>
    </submittedName>
</protein>
<dbReference type="EMBL" id="CP009056">
    <property type="protein sequence ID" value="AJA44713.1"/>
    <property type="molecule type" value="Genomic_DNA"/>
</dbReference>
<dbReference type="OrthoDB" id="9807549at2"/>
<evidence type="ECO:0000256" key="4">
    <source>
        <dbReference type="ARBA" id="ARBA00022676"/>
    </source>
</evidence>
<dbReference type="InterPro" id="IPR029044">
    <property type="entry name" value="Nucleotide-diphossugar_trans"/>
</dbReference>
<evidence type="ECO:0000259" key="9">
    <source>
        <dbReference type="Pfam" id="PF08437"/>
    </source>
</evidence>
<sequence length="338" mass="40024">MYFDQNQVISEVFHFDHSNENNEVFHIAYGVDKNFLFGCVTSITSILLNNTKQEFHFHIFSDYLDDDFKKRIELLAKQYRSKISVYIVNCQELKRLPSTKNWSYATYFRFIIADILYPAIDRLLYIDADIICKGSLGELIKLDINEFLVAAVKEKDISWWQKCAKRLEIDNLSQGYFNAGFLYINLENWQKEGVSSKAMKLLEQESVKSKLDYLDQDLLNMIMVNNVFFLDKRYNCQYSINYELKVPNGTYYKNPIEDSTIFIHYIGPTKPWHEWAGNYPCSKYFIEAKNNSPWKDSTLLSAKNANQWRYCAKHKFHQGKNVAGLIGYFKYYWFKIVR</sequence>
<evidence type="ECO:0000256" key="8">
    <source>
        <dbReference type="ARBA" id="ARBA00022985"/>
    </source>
</evidence>
<dbReference type="SUPFAM" id="SSF53448">
    <property type="entry name" value="Nucleotide-diphospho-sugar transferases"/>
    <property type="match status" value="1"/>
</dbReference>
<evidence type="ECO:0000313" key="10">
    <source>
        <dbReference type="EMBL" id="AJA44713.1"/>
    </source>
</evidence>
<keyword evidence="11" id="KW-1185">Reference proteome</keyword>
<dbReference type="HOGENOM" id="CLU_050833_5_0_6"/>
<dbReference type="InterPro" id="IPR002495">
    <property type="entry name" value="Glyco_trans_8"/>
</dbReference>
<evidence type="ECO:0000256" key="5">
    <source>
        <dbReference type="ARBA" id="ARBA00022679"/>
    </source>
</evidence>
<keyword evidence="6" id="KW-0479">Metal-binding</keyword>
<gene>
    <name evidence="10" type="ORF">FPB0191_00887</name>
</gene>
<organism evidence="10 11">
    <name type="scientific">Frischella perrara</name>
    <dbReference type="NCBI Taxonomy" id="1267021"/>
    <lineage>
        <taxon>Bacteria</taxon>
        <taxon>Pseudomonadati</taxon>
        <taxon>Pseudomonadota</taxon>
        <taxon>Gammaproteobacteria</taxon>
        <taxon>Orbales</taxon>
        <taxon>Orbaceae</taxon>
        <taxon>Frischella</taxon>
    </lineage>
</organism>
<evidence type="ECO:0000256" key="1">
    <source>
        <dbReference type="ARBA" id="ARBA00001946"/>
    </source>
</evidence>
<dbReference type="PANTHER" id="PTHR13778:SF47">
    <property type="entry name" value="LIPOPOLYSACCHARIDE 1,3-GALACTOSYLTRANSFERASE"/>
    <property type="match status" value="1"/>
</dbReference>
<dbReference type="InterPro" id="IPR013645">
    <property type="entry name" value="Glyco_transf_8N"/>
</dbReference>
<keyword evidence="7" id="KW-0460">Magnesium</keyword>
<dbReference type="RefSeq" id="WP_039104329.1">
    <property type="nucleotide sequence ID" value="NZ_CP009056.1"/>
</dbReference>
<reference evidence="10 11" key="1">
    <citation type="journal article" date="2014" name="Appl. Environ. Microbiol.">
        <title>Gut symbionts from distinct hosts exhibit genotoxic activity via divergent colibactin biosynthetic pathways.</title>
        <authorList>
            <person name="Engel P."/>
            <person name="Vizcaino M.I."/>
            <person name="Crawford J.M."/>
        </authorList>
    </citation>
    <scope>NUCLEOTIDE SEQUENCE [LARGE SCALE GENOMIC DNA]</scope>
    <source>
        <strain evidence="10 11">PEB0191</strain>
    </source>
</reference>
<proteinExistence type="inferred from homology"/>
<dbReference type="Gene3D" id="3.90.550.10">
    <property type="entry name" value="Spore Coat Polysaccharide Biosynthesis Protein SpsA, Chain A"/>
    <property type="match status" value="1"/>
</dbReference>
<keyword evidence="8" id="KW-0448">Lipopolysaccharide biosynthesis</keyword>
<evidence type="ECO:0000256" key="7">
    <source>
        <dbReference type="ARBA" id="ARBA00022842"/>
    </source>
</evidence>
<dbReference type="KEGG" id="fpp:FPB0191_00887"/>
<comment type="similarity">
    <text evidence="3">Belongs to the glycosyltransferase 8 family.</text>
</comment>
<dbReference type="GO" id="GO:0008918">
    <property type="term" value="F:lipopolysaccharide 3-alpha-galactosyltransferase activity"/>
    <property type="evidence" value="ECO:0007669"/>
    <property type="project" value="InterPro"/>
</dbReference>
<comment type="cofactor">
    <cofactor evidence="1">
        <name>Mg(2+)</name>
        <dbReference type="ChEBI" id="CHEBI:18420"/>
    </cofactor>
</comment>
<evidence type="ECO:0000256" key="3">
    <source>
        <dbReference type="ARBA" id="ARBA00006351"/>
    </source>
</evidence>
<name>A0A0A7RZQ4_FRIPE</name>
<dbReference type="PANTHER" id="PTHR13778">
    <property type="entry name" value="GLYCOSYLTRANSFERASE 8 DOMAIN-CONTAINING PROTEIN"/>
    <property type="match status" value="1"/>
</dbReference>
<evidence type="ECO:0000256" key="2">
    <source>
        <dbReference type="ARBA" id="ARBA00004713"/>
    </source>
</evidence>
<evidence type="ECO:0000313" key="11">
    <source>
        <dbReference type="Proteomes" id="UP000030901"/>
    </source>
</evidence>
<dbReference type="InterPro" id="IPR050748">
    <property type="entry name" value="Glycosyltrans_8_dom-fam"/>
</dbReference>
<dbReference type="Pfam" id="PF08437">
    <property type="entry name" value="Glyco_transf_8C"/>
    <property type="match status" value="1"/>
</dbReference>
<feature type="domain" description="Glycosyl transferase family 8 C-terminal" evidence="9">
    <location>
        <begin position="279"/>
        <end position="333"/>
    </location>
</feature>
<dbReference type="STRING" id="1267021.FPB0191_00887"/>
<dbReference type="AlphaFoldDB" id="A0A0A7RZQ4"/>
<dbReference type="EC" id="2.4.1.-" evidence="10"/>
<dbReference type="NCBIfam" id="NF011718">
    <property type="entry name" value="PRK15171.1"/>
    <property type="match status" value="1"/>
</dbReference>
<dbReference type="GO" id="GO:0046872">
    <property type="term" value="F:metal ion binding"/>
    <property type="evidence" value="ECO:0007669"/>
    <property type="project" value="UniProtKB-KW"/>
</dbReference>
<dbReference type="Pfam" id="PF01501">
    <property type="entry name" value="Glyco_transf_8"/>
    <property type="match status" value="1"/>
</dbReference>
<comment type="pathway">
    <text evidence="2">Bacterial outer membrane biogenesis; LPS core biosynthesis.</text>
</comment>
<keyword evidence="5 10" id="KW-0808">Transferase</keyword>
<keyword evidence="4 10" id="KW-0328">Glycosyltransferase</keyword>